<gene>
    <name evidence="9" type="ORF">D9758_011877</name>
</gene>
<dbReference type="InterPro" id="IPR002401">
    <property type="entry name" value="Cyt_P450_E_grp-I"/>
</dbReference>
<dbReference type="InterPro" id="IPR050364">
    <property type="entry name" value="Cytochrome_P450_fung"/>
</dbReference>
<evidence type="ECO:0000256" key="4">
    <source>
        <dbReference type="ARBA" id="ARBA00022617"/>
    </source>
</evidence>
<evidence type="ECO:0000256" key="5">
    <source>
        <dbReference type="ARBA" id="ARBA00022723"/>
    </source>
</evidence>
<comment type="similarity">
    <text evidence="3">Belongs to the cytochrome P450 family.</text>
</comment>
<dbReference type="InterPro" id="IPR001128">
    <property type="entry name" value="Cyt_P450"/>
</dbReference>
<evidence type="ECO:0008006" key="11">
    <source>
        <dbReference type="Google" id="ProtNLM"/>
    </source>
</evidence>
<dbReference type="PRINTS" id="PR00463">
    <property type="entry name" value="EP450I"/>
</dbReference>
<dbReference type="SUPFAM" id="SSF48264">
    <property type="entry name" value="Cytochrome P450"/>
    <property type="match status" value="1"/>
</dbReference>
<evidence type="ECO:0000313" key="9">
    <source>
        <dbReference type="EMBL" id="KAF5345747.1"/>
    </source>
</evidence>
<comment type="caution">
    <text evidence="9">The sequence shown here is derived from an EMBL/GenBank/DDBJ whole genome shotgun (WGS) entry which is preliminary data.</text>
</comment>
<dbReference type="OrthoDB" id="2789670at2759"/>
<comment type="cofactor">
    <cofactor evidence="1">
        <name>heme</name>
        <dbReference type="ChEBI" id="CHEBI:30413"/>
    </cofactor>
</comment>
<dbReference type="GO" id="GO:0005506">
    <property type="term" value="F:iron ion binding"/>
    <property type="evidence" value="ECO:0007669"/>
    <property type="project" value="InterPro"/>
</dbReference>
<dbReference type="Pfam" id="PF00067">
    <property type="entry name" value="p450"/>
    <property type="match status" value="1"/>
</dbReference>
<keyword evidence="10" id="KW-1185">Reference proteome</keyword>
<keyword evidence="8" id="KW-0503">Monooxygenase</keyword>
<evidence type="ECO:0000313" key="10">
    <source>
        <dbReference type="Proteomes" id="UP000559256"/>
    </source>
</evidence>
<dbReference type="Proteomes" id="UP000559256">
    <property type="component" value="Unassembled WGS sequence"/>
</dbReference>
<name>A0A8H5FR40_9AGAR</name>
<organism evidence="9 10">
    <name type="scientific">Tetrapyrgos nigripes</name>
    <dbReference type="NCBI Taxonomy" id="182062"/>
    <lineage>
        <taxon>Eukaryota</taxon>
        <taxon>Fungi</taxon>
        <taxon>Dikarya</taxon>
        <taxon>Basidiomycota</taxon>
        <taxon>Agaricomycotina</taxon>
        <taxon>Agaricomycetes</taxon>
        <taxon>Agaricomycetidae</taxon>
        <taxon>Agaricales</taxon>
        <taxon>Marasmiineae</taxon>
        <taxon>Marasmiaceae</taxon>
        <taxon>Tetrapyrgos</taxon>
    </lineage>
</organism>
<evidence type="ECO:0000256" key="8">
    <source>
        <dbReference type="ARBA" id="ARBA00023033"/>
    </source>
</evidence>
<evidence type="ECO:0000256" key="7">
    <source>
        <dbReference type="ARBA" id="ARBA00023004"/>
    </source>
</evidence>
<keyword evidence="5" id="KW-0479">Metal-binding</keyword>
<comment type="pathway">
    <text evidence="2">Secondary metabolite biosynthesis.</text>
</comment>
<dbReference type="GO" id="GO:0004497">
    <property type="term" value="F:monooxygenase activity"/>
    <property type="evidence" value="ECO:0007669"/>
    <property type="project" value="UniProtKB-KW"/>
</dbReference>
<dbReference type="PANTHER" id="PTHR46300">
    <property type="entry name" value="P450, PUTATIVE (EUROFUNG)-RELATED-RELATED"/>
    <property type="match status" value="1"/>
</dbReference>
<keyword evidence="4" id="KW-0349">Heme</keyword>
<evidence type="ECO:0000256" key="1">
    <source>
        <dbReference type="ARBA" id="ARBA00001971"/>
    </source>
</evidence>
<dbReference type="AlphaFoldDB" id="A0A8H5FR40"/>
<keyword evidence="6" id="KW-0560">Oxidoreductase</keyword>
<evidence type="ECO:0000256" key="6">
    <source>
        <dbReference type="ARBA" id="ARBA00023002"/>
    </source>
</evidence>
<dbReference type="EMBL" id="JAACJM010000108">
    <property type="protein sequence ID" value="KAF5345747.1"/>
    <property type="molecule type" value="Genomic_DNA"/>
</dbReference>
<dbReference type="Gene3D" id="1.10.630.10">
    <property type="entry name" value="Cytochrome P450"/>
    <property type="match status" value="1"/>
</dbReference>
<dbReference type="PANTHER" id="PTHR46300:SF7">
    <property type="entry name" value="P450, PUTATIVE (EUROFUNG)-RELATED"/>
    <property type="match status" value="1"/>
</dbReference>
<proteinExistence type="inferred from homology"/>
<dbReference type="GO" id="GO:0016705">
    <property type="term" value="F:oxidoreductase activity, acting on paired donors, with incorporation or reduction of molecular oxygen"/>
    <property type="evidence" value="ECO:0007669"/>
    <property type="project" value="InterPro"/>
</dbReference>
<accession>A0A8H5FR40</accession>
<evidence type="ECO:0000256" key="2">
    <source>
        <dbReference type="ARBA" id="ARBA00005179"/>
    </source>
</evidence>
<keyword evidence="7" id="KW-0408">Iron</keyword>
<evidence type="ECO:0000256" key="3">
    <source>
        <dbReference type="ARBA" id="ARBA00010617"/>
    </source>
</evidence>
<dbReference type="GO" id="GO:0020037">
    <property type="term" value="F:heme binding"/>
    <property type="evidence" value="ECO:0007669"/>
    <property type="project" value="InterPro"/>
</dbReference>
<protein>
    <recommendedName>
        <fullName evidence="11">Cytochrome P450</fullName>
    </recommendedName>
</protein>
<reference evidence="9 10" key="1">
    <citation type="journal article" date="2020" name="ISME J.">
        <title>Uncovering the hidden diversity of litter-decomposition mechanisms in mushroom-forming fungi.</title>
        <authorList>
            <person name="Floudas D."/>
            <person name="Bentzer J."/>
            <person name="Ahren D."/>
            <person name="Johansson T."/>
            <person name="Persson P."/>
            <person name="Tunlid A."/>
        </authorList>
    </citation>
    <scope>NUCLEOTIDE SEQUENCE [LARGE SCALE GENOMIC DNA]</scope>
    <source>
        <strain evidence="9 10">CBS 291.85</strain>
    </source>
</reference>
<dbReference type="InterPro" id="IPR036396">
    <property type="entry name" value="Cyt_P450_sf"/>
</dbReference>
<sequence length="422" mass="47533">MVLEHYAAEFLALLVFSFIVNRISRYRRLRLPPGPPGYPIIGNIFDIPLKREWVTYRDMSRKYGSDIIHLDLLGTPLIVVNSLKAATKLFDKRSSNYSDRVRMNWNIGLMPYACCKGFRQELNPQALVTYQPSITSATQKLLLFLLDKPDDFLKHLRYMAGTTILSIAYGIEVQPENDPFIDIAENALQAAAHTVNSGSYLVDQLPVLKHIPDWFPGAGFKRQVREWNKDVSAMAIVPLEFVKDTMAKGDFIPSVASRSLERMATEPLASTTHHQSEAEKVLRAVLATMYTGKTIFSVDCLDNNLQKDWCTQTVSALGTFIHGLVKNPDTMRKGQRSVDERTGGARLPDFLDFGSIPYVDALLRETLRWIPVTPLSVPHKSVDDDEYNRYHIPGGATVVGNGWAILHDESIYGPNPHLFNPE</sequence>